<name>A0A5J5CFV3_9PERO</name>
<sequence>MYRQLNLLVFDVSSLMKDLIQLDHRLPEEHVHPNERPVHYDEDQLVAPGWIAATPAVLQHAGVQLERALLPPLRLGSLLQHAVYTSLVPCLPLPRKPLPLSTVTWTCVGNHFWSSSTVSVDMSPLDKPTDQPSVRPAAHTATRRGNRG</sequence>
<evidence type="ECO:0000313" key="3">
    <source>
        <dbReference type="Proteomes" id="UP000327493"/>
    </source>
</evidence>
<keyword evidence="3" id="KW-1185">Reference proteome</keyword>
<dbReference type="Proteomes" id="UP000327493">
    <property type="component" value="Unassembled WGS sequence"/>
</dbReference>
<dbReference type="EMBL" id="VOFY01000038">
    <property type="protein sequence ID" value="KAA8579259.1"/>
    <property type="molecule type" value="Genomic_DNA"/>
</dbReference>
<gene>
    <name evidence="2" type="ORF">FQN60_007200</name>
</gene>
<dbReference type="AlphaFoldDB" id="A0A5J5CFV3"/>
<comment type="caution">
    <text evidence="2">The sequence shown here is derived from an EMBL/GenBank/DDBJ whole genome shotgun (WGS) entry which is preliminary data.</text>
</comment>
<evidence type="ECO:0000313" key="2">
    <source>
        <dbReference type="EMBL" id="KAA8579259.1"/>
    </source>
</evidence>
<feature type="region of interest" description="Disordered" evidence="1">
    <location>
        <begin position="119"/>
        <end position="148"/>
    </location>
</feature>
<proteinExistence type="predicted"/>
<reference evidence="2 3" key="1">
    <citation type="submission" date="2019-08" db="EMBL/GenBank/DDBJ databases">
        <title>A chromosome-level genome assembly, high-density linkage maps, and genome scans reveal the genomic architecture of hybrid incompatibilities underlying speciation via character displacement in darters (Percidae: Etheostominae).</title>
        <authorList>
            <person name="Moran R.L."/>
            <person name="Catchen J.M."/>
            <person name="Fuller R.C."/>
        </authorList>
    </citation>
    <scope>NUCLEOTIDE SEQUENCE [LARGE SCALE GENOMIC DNA]</scope>
    <source>
        <strain evidence="2">EspeVRDwgs_2016</strain>
        <tissue evidence="2">Muscle</tissue>
    </source>
</reference>
<organism evidence="2 3">
    <name type="scientific">Etheostoma spectabile</name>
    <name type="common">orangethroat darter</name>
    <dbReference type="NCBI Taxonomy" id="54343"/>
    <lineage>
        <taxon>Eukaryota</taxon>
        <taxon>Metazoa</taxon>
        <taxon>Chordata</taxon>
        <taxon>Craniata</taxon>
        <taxon>Vertebrata</taxon>
        <taxon>Euteleostomi</taxon>
        <taxon>Actinopterygii</taxon>
        <taxon>Neopterygii</taxon>
        <taxon>Teleostei</taxon>
        <taxon>Neoteleostei</taxon>
        <taxon>Acanthomorphata</taxon>
        <taxon>Eupercaria</taxon>
        <taxon>Perciformes</taxon>
        <taxon>Percoidei</taxon>
        <taxon>Percidae</taxon>
        <taxon>Etheostomatinae</taxon>
        <taxon>Etheostoma</taxon>
    </lineage>
</organism>
<evidence type="ECO:0000256" key="1">
    <source>
        <dbReference type="SAM" id="MobiDB-lite"/>
    </source>
</evidence>
<protein>
    <submittedName>
        <fullName evidence="2">Uncharacterized protein</fullName>
    </submittedName>
</protein>
<accession>A0A5J5CFV3</accession>